<accession>A0A5E7MEV5</accession>
<dbReference type="CDD" id="cd00085">
    <property type="entry name" value="HNHc"/>
    <property type="match status" value="1"/>
</dbReference>
<dbReference type="EMBL" id="CABVIK010000013">
    <property type="protein sequence ID" value="VVP23278.1"/>
    <property type="molecule type" value="Genomic_DNA"/>
</dbReference>
<evidence type="ECO:0000313" key="1">
    <source>
        <dbReference type="EMBL" id="VVP23278.1"/>
    </source>
</evidence>
<sequence length="184" mass="20602">MRQFERDDVLRAAAGDVDALLRVQRHKDVLKWNALKRRIALQNATPSWADHEAIDAYYTEAKRLSVMTGSKHDVDHIIPLQGKHVCGLHVPWNLRVITKTDNVRKHANCDDEDVIGFLAERGFKILFGVNKLKRAIKLGKRETVLFVSPKEQIVLSIAYAQGEFVIDIAPEGAAPPSVVMTAVS</sequence>
<dbReference type="RefSeq" id="WP_154912844.1">
    <property type="nucleotide sequence ID" value="NZ_CABVIK010000013.1"/>
</dbReference>
<name>A0A5E7MEV5_PSEFL</name>
<evidence type="ECO:0000313" key="2">
    <source>
        <dbReference type="Proteomes" id="UP000349468"/>
    </source>
</evidence>
<dbReference type="InterPro" id="IPR003615">
    <property type="entry name" value="HNH_nuc"/>
</dbReference>
<proteinExistence type="predicted"/>
<evidence type="ECO:0008006" key="3">
    <source>
        <dbReference type="Google" id="ProtNLM"/>
    </source>
</evidence>
<dbReference type="Proteomes" id="UP000349468">
    <property type="component" value="Unassembled WGS sequence"/>
</dbReference>
<dbReference type="AlphaFoldDB" id="A0A5E7MEV5"/>
<gene>
    <name evidence="1" type="ORF">PS870_03934</name>
</gene>
<reference evidence="1 2" key="1">
    <citation type="submission" date="2019-09" db="EMBL/GenBank/DDBJ databases">
        <authorList>
            <person name="Chandra G."/>
            <person name="Truman W A."/>
        </authorList>
    </citation>
    <scope>NUCLEOTIDE SEQUENCE [LARGE SCALE GENOMIC DNA]</scope>
    <source>
        <strain evidence="1">PS870</strain>
    </source>
</reference>
<organism evidence="1 2">
    <name type="scientific">Pseudomonas fluorescens</name>
    <dbReference type="NCBI Taxonomy" id="294"/>
    <lineage>
        <taxon>Bacteria</taxon>
        <taxon>Pseudomonadati</taxon>
        <taxon>Pseudomonadota</taxon>
        <taxon>Gammaproteobacteria</taxon>
        <taxon>Pseudomonadales</taxon>
        <taxon>Pseudomonadaceae</taxon>
        <taxon>Pseudomonas</taxon>
    </lineage>
</organism>
<protein>
    <recommendedName>
        <fullName evidence="3">HNH endonuclease</fullName>
    </recommendedName>
</protein>